<evidence type="ECO:0000259" key="9">
    <source>
        <dbReference type="Pfam" id="PF00278"/>
    </source>
</evidence>
<dbReference type="EC" id="4.1.1.17" evidence="6"/>
<comment type="similarity">
    <text evidence="2 8">Belongs to the Orn/Lys/Arg decarboxylase class-II family.</text>
</comment>
<dbReference type="CDD" id="cd00622">
    <property type="entry name" value="PLPDE_III_ODC"/>
    <property type="match status" value="1"/>
</dbReference>
<dbReference type="Gene3D" id="2.40.37.10">
    <property type="entry name" value="Lyase, Ornithine Decarboxylase, Chain A, domain 1"/>
    <property type="match status" value="1"/>
</dbReference>
<dbReference type="PROSITE" id="PS00878">
    <property type="entry name" value="ODR_DC_2_1"/>
    <property type="match status" value="1"/>
</dbReference>
<feature type="domain" description="Orn/DAP/Arg decarboxylase 2 N-terminal" evidence="10">
    <location>
        <begin position="29"/>
        <end position="258"/>
    </location>
</feature>
<dbReference type="Pfam" id="PF00278">
    <property type="entry name" value="Orn_DAP_Arg_deC"/>
    <property type="match status" value="1"/>
</dbReference>
<dbReference type="InterPro" id="IPR002433">
    <property type="entry name" value="Orn_de-COase"/>
</dbReference>
<evidence type="ECO:0000256" key="1">
    <source>
        <dbReference type="ARBA" id="ARBA00001933"/>
    </source>
</evidence>
<dbReference type="Gene3D" id="3.20.20.10">
    <property type="entry name" value="Alanine racemase"/>
    <property type="match status" value="1"/>
</dbReference>
<dbReference type="SUPFAM" id="SSF51419">
    <property type="entry name" value="PLP-binding barrel"/>
    <property type="match status" value="1"/>
</dbReference>
<dbReference type="RefSeq" id="WP_418159390.1">
    <property type="nucleotide sequence ID" value="NZ_JBBLZC010000008.1"/>
</dbReference>
<dbReference type="SUPFAM" id="SSF50621">
    <property type="entry name" value="Alanine racemase C-terminal domain-like"/>
    <property type="match status" value="1"/>
</dbReference>
<evidence type="ECO:0000256" key="6">
    <source>
        <dbReference type="ARBA" id="ARBA00034138"/>
    </source>
</evidence>
<dbReference type="InterPro" id="IPR022643">
    <property type="entry name" value="De-COase2_C"/>
</dbReference>
<dbReference type="PROSITE" id="PS00879">
    <property type="entry name" value="ODR_DC_2_2"/>
    <property type="match status" value="1"/>
</dbReference>
<dbReference type="PRINTS" id="PR01179">
    <property type="entry name" value="ODADCRBXLASE"/>
</dbReference>
<comment type="catalytic activity">
    <reaction evidence="7">
        <text>L-ornithine + H(+) = putrescine + CO2</text>
        <dbReference type="Rhea" id="RHEA:22964"/>
        <dbReference type="ChEBI" id="CHEBI:15378"/>
        <dbReference type="ChEBI" id="CHEBI:16526"/>
        <dbReference type="ChEBI" id="CHEBI:46911"/>
        <dbReference type="ChEBI" id="CHEBI:326268"/>
        <dbReference type="EC" id="4.1.1.17"/>
    </reaction>
</comment>
<dbReference type="Pfam" id="PF02784">
    <property type="entry name" value="Orn_Arg_deC_N"/>
    <property type="match status" value="1"/>
</dbReference>
<evidence type="ECO:0000256" key="7">
    <source>
        <dbReference type="ARBA" id="ARBA00049127"/>
    </source>
</evidence>
<name>A0ABU8XQP5_9PROT</name>
<dbReference type="InterPro" id="IPR022657">
    <property type="entry name" value="De-COase2_CS"/>
</dbReference>
<evidence type="ECO:0000256" key="4">
    <source>
        <dbReference type="ARBA" id="ARBA00023239"/>
    </source>
</evidence>
<dbReference type="Proteomes" id="UP001375743">
    <property type="component" value="Unassembled WGS sequence"/>
</dbReference>
<evidence type="ECO:0000313" key="12">
    <source>
        <dbReference type="Proteomes" id="UP001375743"/>
    </source>
</evidence>
<dbReference type="InterPro" id="IPR022644">
    <property type="entry name" value="De-COase2_N"/>
</dbReference>
<organism evidence="11 12">
    <name type="scientific">Benzoatithermus flavus</name>
    <dbReference type="NCBI Taxonomy" id="3108223"/>
    <lineage>
        <taxon>Bacteria</taxon>
        <taxon>Pseudomonadati</taxon>
        <taxon>Pseudomonadota</taxon>
        <taxon>Alphaproteobacteria</taxon>
        <taxon>Geminicoccales</taxon>
        <taxon>Geminicoccaceae</taxon>
        <taxon>Benzoatithermus</taxon>
    </lineage>
</organism>
<evidence type="ECO:0000256" key="5">
    <source>
        <dbReference type="ARBA" id="ARBA00034115"/>
    </source>
</evidence>
<keyword evidence="4" id="KW-0456">Lyase</keyword>
<sequence>MADTFRSAAALLSHRSPVDPVVCLRPHLIKVRARRMLDAFPGDVLYAVKCNDAPEVLRALWEGGVRHYDTASIGEIRAVRALLPEARCHFMHPVKSVGAIAEAYYEHGVRRFVFDHADELAKIVAATGCATDLELFVRLAVPGEGALLTLTGKFGVGVEEASSLVRAARTYAREVGITFHVGSQCVDTGAFARAIGLAAEVVRRAGPVDHLDVGGGFPAVYKGDEPRFEAFVATIVEAVTRHGLSCRLQCEPGRALVADGASVLTRIELRRGESLYLNDGVYGNLAELKWVGPQFPLRLVRPGRTVDHRLVGFDLFGPTCDSIDSMPGPHWLPADADDGDWVEVGMMGAYSNALKTRFNGFESDRMAFLEDAGWYLKDPSRPEAPRAALHARAA</sequence>
<feature type="domain" description="Orn/DAP/Arg decarboxylase 2 C-terminal" evidence="9">
    <location>
        <begin position="264"/>
        <end position="348"/>
    </location>
</feature>
<dbReference type="PANTHER" id="PTHR11482">
    <property type="entry name" value="ARGININE/DIAMINOPIMELATE/ORNITHINE DECARBOXYLASE"/>
    <property type="match status" value="1"/>
</dbReference>
<comment type="cofactor">
    <cofactor evidence="1">
        <name>pyridoxal 5'-phosphate</name>
        <dbReference type="ChEBI" id="CHEBI:597326"/>
    </cofactor>
</comment>
<dbReference type="InterPro" id="IPR022653">
    <property type="entry name" value="De-COase2_pyr-phos_BS"/>
</dbReference>
<dbReference type="InterPro" id="IPR009006">
    <property type="entry name" value="Ala_racemase/Decarboxylase_C"/>
</dbReference>
<accession>A0ABU8XQP5</accession>
<dbReference type="InterPro" id="IPR029066">
    <property type="entry name" value="PLP-binding_barrel"/>
</dbReference>
<evidence type="ECO:0000256" key="3">
    <source>
        <dbReference type="ARBA" id="ARBA00022898"/>
    </source>
</evidence>
<comment type="pathway">
    <text evidence="5">Amine and polyamine biosynthesis; putrescine biosynthesis via L-ornithine pathway; putrescine from L-ornithine: step 1/1.</text>
</comment>
<gene>
    <name evidence="11" type="ORF">U1T56_10290</name>
</gene>
<evidence type="ECO:0000256" key="8">
    <source>
        <dbReference type="RuleBase" id="RU003737"/>
    </source>
</evidence>
<dbReference type="PRINTS" id="PR01182">
    <property type="entry name" value="ORNDCRBXLASE"/>
</dbReference>
<keyword evidence="12" id="KW-1185">Reference proteome</keyword>
<evidence type="ECO:0000259" key="10">
    <source>
        <dbReference type="Pfam" id="PF02784"/>
    </source>
</evidence>
<evidence type="ECO:0000256" key="2">
    <source>
        <dbReference type="ARBA" id="ARBA00008872"/>
    </source>
</evidence>
<dbReference type="EMBL" id="JBBLZC010000008">
    <property type="protein sequence ID" value="MEK0083542.1"/>
    <property type="molecule type" value="Genomic_DNA"/>
</dbReference>
<evidence type="ECO:0000313" key="11">
    <source>
        <dbReference type="EMBL" id="MEK0083542.1"/>
    </source>
</evidence>
<comment type="caution">
    <text evidence="11">The sequence shown here is derived from an EMBL/GenBank/DDBJ whole genome shotgun (WGS) entry which is preliminary data.</text>
</comment>
<dbReference type="PANTHER" id="PTHR11482:SF6">
    <property type="entry name" value="ORNITHINE DECARBOXYLASE 1-RELATED"/>
    <property type="match status" value="1"/>
</dbReference>
<keyword evidence="3" id="KW-0663">Pyridoxal phosphate</keyword>
<proteinExistence type="inferred from homology"/>
<protein>
    <recommendedName>
        <fullName evidence="6">ornithine decarboxylase</fullName>
        <ecNumber evidence="6">4.1.1.17</ecNumber>
    </recommendedName>
</protein>
<reference evidence="11 12" key="1">
    <citation type="submission" date="2024-01" db="EMBL/GenBank/DDBJ databases">
        <title>Multi-omics insights into the function and evolution of sodium benzoate biodegradation pathways in Benzoatithermus flavus gen. nov., sp. nov. from hot spring.</title>
        <authorList>
            <person name="Hu C.-J."/>
            <person name="Li W.-J."/>
        </authorList>
    </citation>
    <scope>NUCLEOTIDE SEQUENCE [LARGE SCALE GENOMIC DNA]</scope>
    <source>
        <strain evidence="11 12">SYSU G07066</strain>
    </source>
</reference>
<dbReference type="InterPro" id="IPR000183">
    <property type="entry name" value="Orn/DAP/Arg_de-COase"/>
</dbReference>